<reference evidence="1" key="2">
    <citation type="submission" date="2025-09" db="UniProtKB">
        <authorList>
            <consortium name="Ensembl"/>
        </authorList>
    </citation>
    <scope>IDENTIFICATION</scope>
</reference>
<dbReference type="Ensembl" id="ENSGMOT00000028338.1">
    <property type="protein sequence ID" value="ENSGMOP00000034013.1"/>
    <property type="gene ID" value="ENSGMOG00000031465.1"/>
</dbReference>
<keyword evidence="2" id="KW-1185">Reference proteome</keyword>
<dbReference type="PANTHER" id="PTHR15510:SF5">
    <property type="entry name" value="SPERM-ASSOCIATED ANTIGEN 8"/>
    <property type="match status" value="1"/>
</dbReference>
<reference evidence="1" key="1">
    <citation type="submission" date="2025-08" db="UniProtKB">
        <authorList>
            <consortium name="Ensembl"/>
        </authorList>
    </citation>
    <scope>IDENTIFICATION</scope>
</reference>
<dbReference type="GO" id="GO:0005634">
    <property type="term" value="C:nucleus"/>
    <property type="evidence" value="ECO:0007669"/>
    <property type="project" value="TreeGrafter"/>
</dbReference>
<evidence type="ECO:0000313" key="1">
    <source>
        <dbReference type="Ensembl" id="ENSGMOP00000034013.1"/>
    </source>
</evidence>
<dbReference type="GO" id="GO:0045944">
    <property type="term" value="P:positive regulation of transcription by RNA polymerase II"/>
    <property type="evidence" value="ECO:0007669"/>
    <property type="project" value="TreeGrafter"/>
</dbReference>
<dbReference type="Pfam" id="PF22584">
    <property type="entry name" value="CFAP143"/>
    <property type="match status" value="1"/>
</dbReference>
<dbReference type="GO" id="GO:0008017">
    <property type="term" value="F:microtubule binding"/>
    <property type="evidence" value="ECO:0007669"/>
    <property type="project" value="InterPro"/>
</dbReference>
<dbReference type="InterPro" id="IPR026124">
    <property type="entry name" value="Sperm-assoc_Ag8"/>
</dbReference>
<sequence>TTRTSTAAMEKKVGKCLLDNWVEERAVADLADDASQEQIQRDGHRGIFSMNLESKMEDITSLKSAYTPPVAPGVRERGTLVICVVYHVIYNKFNPVTPTTDFSSTTHRDFTGGGFVPLPPTTTKNYIETLFWLFCFQRTTAVRTTDSPFKRCAQFSTPITQQLNDQ</sequence>
<dbReference type="Proteomes" id="UP000694546">
    <property type="component" value="Chromosome 4"/>
</dbReference>
<dbReference type="GeneTree" id="ENSGT01140000285487"/>
<dbReference type="OMA" id="EYCSTTQ"/>
<dbReference type="PANTHER" id="PTHR15510">
    <property type="entry name" value="SPERM-ASSOCIATED ANTIGEN 8"/>
    <property type="match status" value="1"/>
</dbReference>
<evidence type="ECO:0000313" key="2">
    <source>
        <dbReference type="Proteomes" id="UP000694546"/>
    </source>
</evidence>
<organism evidence="1 2">
    <name type="scientific">Gadus morhua</name>
    <name type="common">Atlantic cod</name>
    <dbReference type="NCBI Taxonomy" id="8049"/>
    <lineage>
        <taxon>Eukaryota</taxon>
        <taxon>Metazoa</taxon>
        <taxon>Chordata</taxon>
        <taxon>Craniata</taxon>
        <taxon>Vertebrata</taxon>
        <taxon>Euteleostomi</taxon>
        <taxon>Actinopterygii</taxon>
        <taxon>Neopterygii</taxon>
        <taxon>Teleostei</taxon>
        <taxon>Neoteleostei</taxon>
        <taxon>Acanthomorphata</taxon>
        <taxon>Zeiogadaria</taxon>
        <taxon>Gadariae</taxon>
        <taxon>Gadiformes</taxon>
        <taxon>Gadoidei</taxon>
        <taxon>Gadidae</taxon>
        <taxon>Gadus</taxon>
    </lineage>
</organism>
<proteinExistence type="predicted"/>
<dbReference type="GO" id="GO:0005737">
    <property type="term" value="C:cytoplasm"/>
    <property type="evidence" value="ECO:0007669"/>
    <property type="project" value="TreeGrafter"/>
</dbReference>
<protein>
    <submittedName>
        <fullName evidence="1">Uncharacterized protein</fullName>
    </submittedName>
</protein>
<dbReference type="AlphaFoldDB" id="A0A8C5AMW2"/>
<accession>A0A8C5AMW2</accession>
<name>A0A8C5AMW2_GADMO</name>